<dbReference type="Proteomes" id="UP001217089">
    <property type="component" value="Unassembled WGS sequence"/>
</dbReference>
<reference evidence="6 7" key="1">
    <citation type="submission" date="2022-12" db="EMBL/GenBank/DDBJ databases">
        <title>Chromosome-level genome of Tegillarca granosa.</title>
        <authorList>
            <person name="Kim J."/>
        </authorList>
    </citation>
    <scope>NUCLEOTIDE SEQUENCE [LARGE SCALE GENOMIC DNA]</scope>
    <source>
        <strain evidence="6">Teg-2019</strain>
        <tissue evidence="6">Adductor muscle</tissue>
    </source>
</reference>
<evidence type="ECO:0000256" key="2">
    <source>
        <dbReference type="ARBA" id="ARBA00022771"/>
    </source>
</evidence>
<accession>A0ABQ9EFN6</accession>
<dbReference type="Pfam" id="PF05485">
    <property type="entry name" value="THAP"/>
    <property type="match status" value="1"/>
</dbReference>
<keyword evidence="1" id="KW-0479">Metal-binding</keyword>
<evidence type="ECO:0000313" key="6">
    <source>
        <dbReference type="EMBL" id="KAJ8302320.1"/>
    </source>
</evidence>
<feature type="non-terminal residue" evidence="6">
    <location>
        <position position="83"/>
    </location>
</feature>
<sequence>MPKLKLWCAVPSCYSDSRKSPNKYPFMKGEGLFPFPSIKESKPLDYSPTPWHRVCSRHFEDNADNADIPTLFQWNNYGIKTTC</sequence>
<evidence type="ECO:0000313" key="7">
    <source>
        <dbReference type="Proteomes" id="UP001217089"/>
    </source>
</evidence>
<dbReference type="InterPro" id="IPR006612">
    <property type="entry name" value="THAP_Znf"/>
</dbReference>
<keyword evidence="2" id="KW-0863">Zinc-finger</keyword>
<name>A0ABQ9EFN6_TEGGR</name>
<feature type="domain" description="THAP-type" evidence="5">
    <location>
        <begin position="8"/>
        <end position="65"/>
    </location>
</feature>
<dbReference type="SUPFAM" id="SSF57716">
    <property type="entry name" value="Glucocorticoid receptor-like (DNA-binding domain)"/>
    <property type="match status" value="1"/>
</dbReference>
<organism evidence="6 7">
    <name type="scientific">Tegillarca granosa</name>
    <name type="common">Malaysian cockle</name>
    <name type="synonym">Anadara granosa</name>
    <dbReference type="NCBI Taxonomy" id="220873"/>
    <lineage>
        <taxon>Eukaryota</taxon>
        <taxon>Metazoa</taxon>
        <taxon>Spiralia</taxon>
        <taxon>Lophotrochozoa</taxon>
        <taxon>Mollusca</taxon>
        <taxon>Bivalvia</taxon>
        <taxon>Autobranchia</taxon>
        <taxon>Pteriomorphia</taxon>
        <taxon>Arcoida</taxon>
        <taxon>Arcoidea</taxon>
        <taxon>Arcidae</taxon>
        <taxon>Tegillarca</taxon>
    </lineage>
</organism>
<keyword evidence="7" id="KW-1185">Reference proteome</keyword>
<evidence type="ECO:0000256" key="3">
    <source>
        <dbReference type="ARBA" id="ARBA00022833"/>
    </source>
</evidence>
<protein>
    <recommendedName>
        <fullName evidence="5">THAP-type domain-containing protein</fullName>
    </recommendedName>
</protein>
<keyword evidence="3" id="KW-0862">Zinc</keyword>
<keyword evidence="4" id="KW-0238">DNA-binding</keyword>
<comment type="caution">
    <text evidence="6">The sequence shown here is derived from an EMBL/GenBank/DDBJ whole genome shotgun (WGS) entry which is preliminary data.</text>
</comment>
<proteinExistence type="predicted"/>
<gene>
    <name evidence="6" type="ORF">KUTeg_021307</name>
</gene>
<evidence type="ECO:0000256" key="4">
    <source>
        <dbReference type="ARBA" id="ARBA00023125"/>
    </source>
</evidence>
<evidence type="ECO:0000259" key="5">
    <source>
        <dbReference type="Pfam" id="PF05485"/>
    </source>
</evidence>
<dbReference type="EMBL" id="JARBDR010000918">
    <property type="protein sequence ID" value="KAJ8302320.1"/>
    <property type="molecule type" value="Genomic_DNA"/>
</dbReference>
<evidence type="ECO:0000256" key="1">
    <source>
        <dbReference type="ARBA" id="ARBA00022723"/>
    </source>
</evidence>